<evidence type="ECO:0000313" key="3">
    <source>
        <dbReference type="EMBL" id="CAD7702817.1"/>
    </source>
</evidence>
<evidence type="ECO:0000313" key="4">
    <source>
        <dbReference type="Proteomes" id="UP000708148"/>
    </source>
</evidence>
<evidence type="ECO:0000256" key="1">
    <source>
        <dbReference type="SAM" id="MobiDB-lite"/>
    </source>
</evidence>
<dbReference type="AlphaFoldDB" id="A0A8S1J9B4"/>
<dbReference type="Pfam" id="PF12110">
    <property type="entry name" value="Nup96"/>
    <property type="match status" value="1"/>
</dbReference>
<comment type="caution">
    <text evidence="3">The sequence shown here is derived from an EMBL/GenBank/DDBJ whole genome shotgun (WGS) entry which is preliminary data.</text>
</comment>
<dbReference type="InterPro" id="IPR021967">
    <property type="entry name" value="Nup98_C"/>
</dbReference>
<protein>
    <recommendedName>
        <fullName evidence="2">Nuclear pore complex protein NUP96 C-terminal domain-containing protein</fullName>
    </recommendedName>
</protein>
<feature type="non-terminal residue" evidence="3">
    <location>
        <position position="557"/>
    </location>
</feature>
<sequence>MAPAARAAPHSPEDKSSEGAAPRKRWGIEEVGEIDSDGATEEEEDSSGDDDFEDMGVIGVKRRGCQPWDQSISGGSSKERRLDDSPRTPPRAAPEYSQFVQKEDALESLASTEPAGSGAFATPMEELSYGVPPVGTWQRDPEALMGLFEPGSPGPTPDECGPDEAMSTGKSSSEADALSPVEGLVDIGLSPELETSPEGERRLDKRLTCWKENSTWLKEAIDDSCQGDRDCTALVPNSNLLSTLPASVTDSLDASQSQTYDMLVDDGCMLGKTFRVGWGPRNIYAVRTGSTRVTICRASLQSEADEDSRDRLRERVCLGLRTLHAHSECHGGRHPSGIPSLADSGHPSSGVLPSWRLVSSPGALSQLTDEIQDALVGFAGSHKFASGEGSDEKEAVLHEACTWELVKKLFAEDMSEEDPMMRLFRRRANVGEWLALMTKERVLQELDALCSESVDPGDEDVFLKAVAILLSGHNLFKASVLSASRRDSRLAALLSVAGGYRCMRDSLRSEVGSIMKDGRAVGYLPERLGIYQLLMGNSKWIEKTLDLDWRQSLGIYL</sequence>
<organism evidence="3 4">
    <name type="scientific">Ostreobium quekettii</name>
    <dbReference type="NCBI Taxonomy" id="121088"/>
    <lineage>
        <taxon>Eukaryota</taxon>
        <taxon>Viridiplantae</taxon>
        <taxon>Chlorophyta</taxon>
        <taxon>core chlorophytes</taxon>
        <taxon>Ulvophyceae</taxon>
        <taxon>TCBD clade</taxon>
        <taxon>Bryopsidales</taxon>
        <taxon>Ostreobineae</taxon>
        <taxon>Ostreobiaceae</taxon>
        <taxon>Ostreobium</taxon>
    </lineage>
</organism>
<dbReference type="EMBL" id="CAJHUC010001958">
    <property type="protein sequence ID" value="CAD7702817.1"/>
    <property type="molecule type" value="Genomic_DNA"/>
</dbReference>
<gene>
    <name evidence="3" type="ORF">OSTQU699_LOCUS8174</name>
</gene>
<evidence type="ECO:0000259" key="2">
    <source>
        <dbReference type="Pfam" id="PF12110"/>
    </source>
</evidence>
<dbReference type="OrthoDB" id="3797628at2759"/>
<feature type="compositionally biased region" description="Acidic residues" evidence="1">
    <location>
        <begin position="30"/>
        <end position="54"/>
    </location>
</feature>
<reference evidence="3" key="1">
    <citation type="submission" date="2020-12" db="EMBL/GenBank/DDBJ databases">
        <authorList>
            <person name="Iha C."/>
        </authorList>
    </citation>
    <scope>NUCLEOTIDE SEQUENCE</scope>
</reference>
<dbReference type="Gene3D" id="1.25.40.690">
    <property type="match status" value="1"/>
</dbReference>
<proteinExistence type="predicted"/>
<keyword evidence="4" id="KW-1185">Reference proteome</keyword>
<feature type="domain" description="Nuclear pore complex protein NUP96 C-terminal" evidence="2">
    <location>
        <begin position="466"/>
        <end position="557"/>
    </location>
</feature>
<feature type="region of interest" description="Disordered" evidence="1">
    <location>
        <begin position="150"/>
        <end position="182"/>
    </location>
</feature>
<accession>A0A8S1J9B4</accession>
<name>A0A8S1J9B4_9CHLO</name>
<feature type="compositionally biased region" description="Basic and acidic residues" evidence="1">
    <location>
        <begin position="77"/>
        <end position="86"/>
    </location>
</feature>
<dbReference type="Proteomes" id="UP000708148">
    <property type="component" value="Unassembled WGS sequence"/>
</dbReference>
<feature type="region of interest" description="Disordered" evidence="1">
    <location>
        <begin position="1"/>
        <end position="120"/>
    </location>
</feature>